<evidence type="ECO:0000256" key="1">
    <source>
        <dbReference type="SAM" id="MobiDB-lite"/>
    </source>
</evidence>
<comment type="caution">
    <text evidence="3">The sequence shown here is derived from an EMBL/GenBank/DDBJ whole genome shotgun (WGS) entry which is preliminary data.</text>
</comment>
<evidence type="ECO:0000256" key="2">
    <source>
        <dbReference type="SAM" id="SignalP"/>
    </source>
</evidence>
<feature type="chain" id="PRO_5046655667" evidence="2">
    <location>
        <begin position="33"/>
        <end position="184"/>
    </location>
</feature>
<feature type="compositionally biased region" description="Gly residues" evidence="1">
    <location>
        <begin position="65"/>
        <end position="75"/>
    </location>
</feature>
<reference evidence="4" key="1">
    <citation type="journal article" date="2019" name="Int. J. Syst. Evol. Microbiol.">
        <title>The Global Catalogue of Microorganisms (GCM) 10K type strain sequencing project: providing services to taxonomists for standard genome sequencing and annotation.</title>
        <authorList>
            <consortium name="The Broad Institute Genomics Platform"/>
            <consortium name="The Broad Institute Genome Sequencing Center for Infectious Disease"/>
            <person name="Wu L."/>
            <person name="Ma J."/>
        </authorList>
    </citation>
    <scope>NUCLEOTIDE SEQUENCE [LARGE SCALE GENOMIC DNA]</scope>
    <source>
        <strain evidence="4">JCM 16904</strain>
    </source>
</reference>
<sequence length="184" mass="17780">MGQTLRRVLLAITVTLGLGTIGTLFTATSAQASVAQTAVHTTSTAVDDDDDDDDDDDGGDDDGAPRGGVDTGVGGSAARDDDDDDDGAPRGGVDTGVGGSAARDDDDDDDGAPRGGVDTGMGGTAGGTTAESGASTSGKVVMTESAAGTASDGNDVPVVPLALAGAGLLGVGAYWLRRTFATGS</sequence>
<dbReference type="Proteomes" id="UP001500902">
    <property type="component" value="Unassembled WGS sequence"/>
</dbReference>
<feature type="signal peptide" evidence="2">
    <location>
        <begin position="1"/>
        <end position="32"/>
    </location>
</feature>
<name>A0ABP7CVN7_9ACTN</name>
<dbReference type="RefSeq" id="WP_344888816.1">
    <property type="nucleotide sequence ID" value="NZ_BAAAZP010000149.1"/>
</dbReference>
<keyword evidence="2" id="KW-0732">Signal</keyword>
<keyword evidence="4" id="KW-1185">Reference proteome</keyword>
<evidence type="ECO:0000313" key="3">
    <source>
        <dbReference type="EMBL" id="GAA3697189.1"/>
    </source>
</evidence>
<feature type="region of interest" description="Disordered" evidence="1">
    <location>
        <begin position="40"/>
        <end position="156"/>
    </location>
</feature>
<organism evidence="3 4">
    <name type="scientific">Nonomuraea antimicrobica</name>
    <dbReference type="NCBI Taxonomy" id="561173"/>
    <lineage>
        <taxon>Bacteria</taxon>
        <taxon>Bacillati</taxon>
        <taxon>Actinomycetota</taxon>
        <taxon>Actinomycetes</taxon>
        <taxon>Streptosporangiales</taxon>
        <taxon>Streptosporangiaceae</taxon>
        <taxon>Nonomuraea</taxon>
    </lineage>
</organism>
<proteinExistence type="predicted"/>
<evidence type="ECO:0000313" key="4">
    <source>
        <dbReference type="Proteomes" id="UP001500902"/>
    </source>
</evidence>
<protein>
    <submittedName>
        <fullName evidence="3">Uncharacterized protein</fullName>
    </submittedName>
</protein>
<feature type="compositionally biased region" description="Gly residues" evidence="1">
    <location>
        <begin position="113"/>
        <end position="126"/>
    </location>
</feature>
<feature type="compositionally biased region" description="Low complexity" evidence="1">
    <location>
        <begin position="127"/>
        <end position="138"/>
    </location>
</feature>
<gene>
    <name evidence="3" type="ORF">GCM10022224_073840</name>
</gene>
<feature type="compositionally biased region" description="Gly residues" evidence="1">
    <location>
        <begin position="89"/>
        <end position="99"/>
    </location>
</feature>
<accession>A0ABP7CVN7</accession>
<feature type="compositionally biased region" description="Acidic residues" evidence="1">
    <location>
        <begin position="46"/>
        <end position="62"/>
    </location>
</feature>
<dbReference type="EMBL" id="BAAAZP010000149">
    <property type="protein sequence ID" value="GAA3697189.1"/>
    <property type="molecule type" value="Genomic_DNA"/>
</dbReference>